<evidence type="ECO:0000256" key="7">
    <source>
        <dbReference type="ARBA" id="ARBA00022842"/>
    </source>
</evidence>
<keyword evidence="4 9" id="KW-0479">Metal-binding</keyword>
<comment type="subunit">
    <text evidence="9">Homodimer, forms a heterotetramer with a Cas1 homodimer.</text>
</comment>
<evidence type="ECO:0000256" key="9">
    <source>
        <dbReference type="HAMAP-Rule" id="MF_01471"/>
    </source>
</evidence>
<keyword evidence="5 9" id="KW-0255">Endonuclease</keyword>
<keyword evidence="6 9" id="KW-0378">Hydrolase</keyword>
<evidence type="ECO:0000313" key="10">
    <source>
        <dbReference type="EMBL" id="MBE5918310.1"/>
    </source>
</evidence>
<dbReference type="Proteomes" id="UP000766246">
    <property type="component" value="Unassembled WGS sequence"/>
</dbReference>
<evidence type="ECO:0000256" key="2">
    <source>
        <dbReference type="ARBA" id="ARBA00009959"/>
    </source>
</evidence>
<comment type="function">
    <text evidence="9">CRISPR (clustered regularly interspaced short palindromic repeat), is an adaptive immune system that provides protection against mobile genetic elements (viruses, transposable elements and conjugative plasmids). CRISPR clusters contain sequences complementary to antecedent mobile elements and target invading nucleic acids. CRISPR clusters are transcribed and processed into CRISPR RNA (crRNA). Functions as a ssRNA-specific endoribonuclease. Involved in the integration of spacer DNA into the CRISPR cassette.</text>
</comment>
<comment type="caution">
    <text evidence="10">The sequence shown here is derived from an EMBL/GenBank/DDBJ whole genome shotgun (WGS) entry which is preliminary data.</text>
</comment>
<dbReference type="EMBL" id="SVER01000002">
    <property type="protein sequence ID" value="MBE5918310.1"/>
    <property type="molecule type" value="Genomic_DNA"/>
</dbReference>
<comment type="similarity">
    <text evidence="2 9">Belongs to the CRISPR-associated endoribonuclease Cas2 protein family.</text>
</comment>
<dbReference type="GO" id="GO:0043571">
    <property type="term" value="P:maintenance of CRISPR repeat elements"/>
    <property type="evidence" value="ECO:0007669"/>
    <property type="project" value="UniProtKB-UniRule"/>
</dbReference>
<dbReference type="HAMAP" id="MF_01471">
    <property type="entry name" value="Cas2"/>
    <property type="match status" value="1"/>
</dbReference>
<protein>
    <recommendedName>
        <fullName evidence="9">CRISPR-associated endoribonuclease Cas2</fullName>
        <ecNumber evidence="9">3.1.-.-</ecNumber>
    </recommendedName>
</protein>
<reference evidence="10" key="1">
    <citation type="submission" date="2019-04" db="EMBL/GenBank/DDBJ databases">
        <title>Evolution of Biomass-Degrading Anaerobic Consortia Revealed by Metagenomics.</title>
        <authorList>
            <person name="Peng X."/>
        </authorList>
    </citation>
    <scope>NUCLEOTIDE SEQUENCE</scope>
    <source>
        <strain evidence="10">SIG311</strain>
    </source>
</reference>
<accession>A0A927U970</accession>
<dbReference type="SUPFAM" id="SSF143430">
    <property type="entry name" value="TTP0101/SSO1404-like"/>
    <property type="match status" value="1"/>
</dbReference>
<evidence type="ECO:0000313" key="11">
    <source>
        <dbReference type="Proteomes" id="UP000766246"/>
    </source>
</evidence>
<evidence type="ECO:0000256" key="1">
    <source>
        <dbReference type="ARBA" id="ARBA00001946"/>
    </source>
</evidence>
<dbReference type="NCBIfam" id="TIGR01573">
    <property type="entry name" value="cas2"/>
    <property type="match status" value="1"/>
</dbReference>
<evidence type="ECO:0000256" key="5">
    <source>
        <dbReference type="ARBA" id="ARBA00022759"/>
    </source>
</evidence>
<dbReference type="GO" id="GO:0016787">
    <property type="term" value="F:hydrolase activity"/>
    <property type="evidence" value="ECO:0007669"/>
    <property type="project" value="UniProtKB-KW"/>
</dbReference>
<dbReference type="AlphaFoldDB" id="A0A927U970"/>
<dbReference type="GO" id="GO:0051607">
    <property type="term" value="P:defense response to virus"/>
    <property type="evidence" value="ECO:0007669"/>
    <property type="project" value="UniProtKB-UniRule"/>
</dbReference>
<organism evidence="10 11">
    <name type="scientific">Pseudobutyrivibrio ruminis</name>
    <dbReference type="NCBI Taxonomy" id="46206"/>
    <lineage>
        <taxon>Bacteria</taxon>
        <taxon>Bacillati</taxon>
        <taxon>Bacillota</taxon>
        <taxon>Clostridia</taxon>
        <taxon>Lachnospirales</taxon>
        <taxon>Lachnospiraceae</taxon>
        <taxon>Pseudobutyrivibrio</taxon>
    </lineage>
</organism>
<sequence length="107" mass="12739">MITKYMKMLCMFDLPVDTAEQQRAYRKFRKDIMSEGFIMIQYSVYVRTCPNRQFSNQLEKRLQKIMPKEGNVRLLTVTEKQYDDMKIMVGSRQLSETALGIERMIVI</sequence>
<evidence type="ECO:0000256" key="3">
    <source>
        <dbReference type="ARBA" id="ARBA00022722"/>
    </source>
</evidence>
<comment type="cofactor">
    <cofactor evidence="1 9">
        <name>Mg(2+)</name>
        <dbReference type="ChEBI" id="CHEBI:18420"/>
    </cofactor>
</comment>
<dbReference type="InterPro" id="IPR019199">
    <property type="entry name" value="Virulence_VapD/CRISPR_Cas2"/>
</dbReference>
<feature type="binding site" evidence="9">
    <location>
        <position position="13"/>
    </location>
    <ligand>
        <name>Mg(2+)</name>
        <dbReference type="ChEBI" id="CHEBI:18420"/>
        <note>catalytic</note>
    </ligand>
</feature>
<evidence type="ECO:0000256" key="4">
    <source>
        <dbReference type="ARBA" id="ARBA00022723"/>
    </source>
</evidence>
<keyword evidence="3 9" id="KW-0540">Nuclease</keyword>
<evidence type="ECO:0000256" key="6">
    <source>
        <dbReference type="ARBA" id="ARBA00022801"/>
    </source>
</evidence>
<proteinExistence type="inferred from homology"/>
<gene>
    <name evidence="9 10" type="primary">cas2</name>
    <name evidence="10" type="ORF">E7272_00565</name>
</gene>
<dbReference type="Gene3D" id="3.30.70.240">
    <property type="match status" value="1"/>
</dbReference>
<name>A0A927U970_9FIRM</name>
<dbReference type="InterPro" id="IPR021127">
    <property type="entry name" value="CRISPR_associated_Cas2"/>
</dbReference>
<dbReference type="EC" id="3.1.-.-" evidence="9"/>
<dbReference type="Pfam" id="PF09827">
    <property type="entry name" value="CRISPR_Cas2"/>
    <property type="match status" value="1"/>
</dbReference>
<evidence type="ECO:0000256" key="8">
    <source>
        <dbReference type="ARBA" id="ARBA00023118"/>
    </source>
</evidence>
<keyword evidence="7 9" id="KW-0460">Magnesium</keyword>
<dbReference type="GO" id="GO:0046872">
    <property type="term" value="F:metal ion binding"/>
    <property type="evidence" value="ECO:0007669"/>
    <property type="project" value="UniProtKB-UniRule"/>
</dbReference>
<keyword evidence="8 9" id="KW-0051">Antiviral defense</keyword>
<dbReference type="GO" id="GO:0004521">
    <property type="term" value="F:RNA endonuclease activity"/>
    <property type="evidence" value="ECO:0007669"/>
    <property type="project" value="InterPro"/>
</dbReference>